<dbReference type="SMART" id="SM00710">
    <property type="entry name" value="PbH1"/>
    <property type="match status" value="6"/>
</dbReference>
<evidence type="ECO:0000313" key="3">
    <source>
        <dbReference type="EMBL" id="SNR57147.1"/>
    </source>
</evidence>
<dbReference type="Proteomes" id="UP000198420">
    <property type="component" value="Unassembled WGS sequence"/>
</dbReference>
<dbReference type="AlphaFoldDB" id="A0A238XDY0"/>
<evidence type="ECO:0000256" key="1">
    <source>
        <dbReference type="SAM" id="SignalP"/>
    </source>
</evidence>
<dbReference type="InterPro" id="IPR039448">
    <property type="entry name" value="Beta_helix"/>
</dbReference>
<evidence type="ECO:0000259" key="2">
    <source>
        <dbReference type="Pfam" id="PF13229"/>
    </source>
</evidence>
<evidence type="ECO:0000313" key="4">
    <source>
        <dbReference type="Proteomes" id="UP000198420"/>
    </source>
</evidence>
<proteinExistence type="predicted"/>
<feature type="chain" id="PRO_5012240969" evidence="1">
    <location>
        <begin position="36"/>
        <end position="661"/>
    </location>
</feature>
<dbReference type="EMBL" id="FZNP01000004">
    <property type="protein sequence ID" value="SNR57147.1"/>
    <property type="molecule type" value="Genomic_DNA"/>
</dbReference>
<sequence length="661" mass="71342">MRPFRRGLRLSLRTSALAIPITLVCMLAGAGTAAAESGRARAVELYVSPDGDDGWPGSKRQPFATLTRAQEAVRALTENMRSDVVVNVRGGTYNLSEPLRMTDEAGDSGTNGHQVVYQAYGYGTGGQEKVTLSGGRAITGWTRADDGRNVWRASVGDLETRQLYVDGRRAARTATSAPLSGLTFKVTDTGYVVDSDVPLSWSRPEDMEIVYKGAVAWAEPRCGIASISGDANSTTIVMDQPCFRRAQRVFAIAAEWGNPQPLKPTLLENSKSFLSDPGSFYLDRSKPGEHTLYYVPRPGEDLRRASVVAPVLETLVSGSGSAEAPLHDVTIRGFDFAYATWNQPSGDNGFINWFGSFFEDGDPADPKAQLSEHYRAIPGHVAFLNTKRIIVEGNRFGRLGGQALEIGASDKVMVRGNVISDVSGGGILVGDGRPKDELTGGSRDNVVENNWIHDIGREFHASVGIYAVETTDLTIRHNQINDLPYTGLINIGASQSANPAARGTKILDNRVFDLMKVLHDGGGIYLNSAQGSSYSDGAVVSGNVVHGLKNGFNTALYTDLGSRWVTVRGNVAYDALKSAGGCSLEGDSQVRHIRFAQNFWVHPEPFWGCGKPAEVEVGENTVLPADAASEACLADRECRAIVRNAGLEPRYRRLLDSQDQP</sequence>
<feature type="signal peptide" evidence="1">
    <location>
        <begin position="1"/>
        <end position="35"/>
    </location>
</feature>
<organism evidence="3 4">
    <name type="scientific">Actinomadura mexicana</name>
    <dbReference type="NCBI Taxonomy" id="134959"/>
    <lineage>
        <taxon>Bacteria</taxon>
        <taxon>Bacillati</taxon>
        <taxon>Actinomycetota</taxon>
        <taxon>Actinomycetes</taxon>
        <taxon>Streptosporangiales</taxon>
        <taxon>Thermomonosporaceae</taxon>
        <taxon>Actinomadura</taxon>
    </lineage>
</organism>
<protein>
    <submittedName>
        <fullName evidence="3">Right handed beta helix region</fullName>
    </submittedName>
</protein>
<dbReference type="InterPro" id="IPR006626">
    <property type="entry name" value="PbH1"/>
</dbReference>
<dbReference type="PANTHER" id="PTHR36453">
    <property type="entry name" value="SECRETED PROTEIN-RELATED"/>
    <property type="match status" value="1"/>
</dbReference>
<feature type="domain" description="Right handed beta helix" evidence="2">
    <location>
        <begin position="381"/>
        <end position="495"/>
    </location>
</feature>
<dbReference type="PANTHER" id="PTHR36453:SF1">
    <property type="entry name" value="RIGHT HANDED BETA HELIX DOMAIN-CONTAINING PROTEIN"/>
    <property type="match status" value="1"/>
</dbReference>
<reference evidence="4" key="1">
    <citation type="submission" date="2017-06" db="EMBL/GenBank/DDBJ databases">
        <authorList>
            <person name="Varghese N."/>
            <person name="Submissions S."/>
        </authorList>
    </citation>
    <scope>NUCLEOTIDE SEQUENCE [LARGE SCALE GENOMIC DNA]</scope>
    <source>
        <strain evidence="4">DSM 44485</strain>
    </source>
</reference>
<dbReference type="Gene3D" id="2.160.20.10">
    <property type="entry name" value="Single-stranded right-handed beta-helix, Pectin lyase-like"/>
    <property type="match status" value="2"/>
</dbReference>
<keyword evidence="4" id="KW-1185">Reference proteome</keyword>
<accession>A0A238XDY0</accession>
<dbReference type="InterPro" id="IPR011050">
    <property type="entry name" value="Pectin_lyase_fold/virulence"/>
</dbReference>
<gene>
    <name evidence="3" type="ORF">SAMN06265355_104247</name>
</gene>
<dbReference type="InterPro" id="IPR012334">
    <property type="entry name" value="Pectin_lyas_fold"/>
</dbReference>
<dbReference type="Pfam" id="PF13229">
    <property type="entry name" value="Beta_helix"/>
    <property type="match status" value="1"/>
</dbReference>
<keyword evidence="1" id="KW-0732">Signal</keyword>
<name>A0A238XDY0_9ACTN</name>
<dbReference type="SUPFAM" id="SSF51126">
    <property type="entry name" value="Pectin lyase-like"/>
    <property type="match status" value="1"/>
</dbReference>